<keyword evidence="5" id="KW-1185">Reference proteome</keyword>
<evidence type="ECO:0000256" key="2">
    <source>
        <dbReference type="ARBA" id="ARBA00022729"/>
    </source>
</evidence>
<evidence type="ECO:0000313" key="4">
    <source>
        <dbReference type="EMBL" id="KAK9129121.1"/>
    </source>
</evidence>
<dbReference type="GO" id="GO:0006508">
    <property type="term" value="P:proteolysis"/>
    <property type="evidence" value="ECO:0007669"/>
    <property type="project" value="InterPro"/>
</dbReference>
<dbReference type="InterPro" id="IPR045051">
    <property type="entry name" value="SBT"/>
</dbReference>
<evidence type="ECO:0000259" key="3">
    <source>
        <dbReference type="Pfam" id="PF05922"/>
    </source>
</evidence>
<dbReference type="GO" id="GO:0004252">
    <property type="term" value="F:serine-type endopeptidase activity"/>
    <property type="evidence" value="ECO:0007669"/>
    <property type="project" value="InterPro"/>
</dbReference>
<dbReference type="AlphaFoldDB" id="A0AAP0JA42"/>
<evidence type="ECO:0000256" key="1">
    <source>
        <dbReference type="ARBA" id="ARBA00011073"/>
    </source>
</evidence>
<accession>A0AAP0JA42</accession>
<dbReference type="Pfam" id="PF05922">
    <property type="entry name" value="Inhibitor_I9"/>
    <property type="match status" value="1"/>
</dbReference>
<feature type="domain" description="Inhibitor I9" evidence="3">
    <location>
        <begin position="7"/>
        <end position="69"/>
    </location>
</feature>
<dbReference type="EMBL" id="JBBNAE010000004">
    <property type="protein sequence ID" value="KAK9129121.1"/>
    <property type="molecule type" value="Genomic_DNA"/>
</dbReference>
<gene>
    <name evidence="4" type="ORF">Sjap_009608</name>
</gene>
<comment type="similarity">
    <text evidence="1">Belongs to the peptidase S8 family.</text>
</comment>
<name>A0AAP0JA42_9MAGN</name>
<dbReference type="Gene3D" id="3.40.50.200">
    <property type="entry name" value="Peptidase S8/S53 domain"/>
    <property type="match status" value="1"/>
</dbReference>
<dbReference type="InterPro" id="IPR010259">
    <property type="entry name" value="S8pro/Inhibitor_I9"/>
</dbReference>
<comment type="caution">
    <text evidence="4">The sequence shown here is derived from an EMBL/GenBank/DDBJ whole genome shotgun (WGS) entry which is preliminary data.</text>
</comment>
<keyword evidence="2" id="KW-0732">Signal</keyword>
<dbReference type="InterPro" id="IPR036852">
    <property type="entry name" value="Peptidase_S8/S53_dom_sf"/>
</dbReference>
<reference evidence="4 5" key="1">
    <citation type="submission" date="2024-01" db="EMBL/GenBank/DDBJ databases">
        <title>Genome assemblies of Stephania.</title>
        <authorList>
            <person name="Yang L."/>
        </authorList>
    </citation>
    <scope>NUCLEOTIDE SEQUENCE [LARGE SCALE GENOMIC DNA]</scope>
    <source>
        <strain evidence="4">QJT</strain>
        <tissue evidence="4">Leaf</tissue>
    </source>
</reference>
<dbReference type="PANTHER" id="PTHR10795">
    <property type="entry name" value="PROPROTEIN CONVERTASE SUBTILISIN/KEXIN"/>
    <property type="match status" value="1"/>
</dbReference>
<proteinExistence type="inferred from homology"/>
<evidence type="ECO:0000313" key="5">
    <source>
        <dbReference type="Proteomes" id="UP001417504"/>
    </source>
</evidence>
<protein>
    <recommendedName>
        <fullName evidence="3">Inhibitor I9 domain-containing protein</fullName>
    </recommendedName>
</protein>
<organism evidence="4 5">
    <name type="scientific">Stephania japonica</name>
    <dbReference type="NCBI Taxonomy" id="461633"/>
    <lineage>
        <taxon>Eukaryota</taxon>
        <taxon>Viridiplantae</taxon>
        <taxon>Streptophyta</taxon>
        <taxon>Embryophyta</taxon>
        <taxon>Tracheophyta</taxon>
        <taxon>Spermatophyta</taxon>
        <taxon>Magnoliopsida</taxon>
        <taxon>Ranunculales</taxon>
        <taxon>Menispermaceae</taxon>
        <taxon>Menispermoideae</taxon>
        <taxon>Cissampelideae</taxon>
        <taxon>Stephania</taxon>
    </lineage>
</organism>
<dbReference type="SUPFAM" id="SSF52743">
    <property type="entry name" value="Subtilisin-like"/>
    <property type="match status" value="1"/>
</dbReference>
<dbReference type="Proteomes" id="UP001417504">
    <property type="component" value="Unassembled WGS sequence"/>
</dbReference>
<sequence>MVEERRTYIIHMDKSWMPVPFTTHHHWYTSTLASLVMNGFSAVLTESQLDQLEIPGYIASYPERFGQLHTTHTKNFVGLKKFAGLWPKGGFSDDMIIGIVDTGIWPESESFKDHGMPLVPERWRGTCEKGTDFNSSLYNRKLIGA</sequence>